<dbReference type="PANTHER" id="PTHR35895:SF1">
    <property type="entry name" value="LIPID-BINDING SERUM GLYCOPROTEIN C-TERMINAL DOMAIN-CONTAINING PROTEIN"/>
    <property type="match status" value="1"/>
</dbReference>
<evidence type="ECO:0000256" key="1">
    <source>
        <dbReference type="SAM" id="Phobius"/>
    </source>
</evidence>
<keyword evidence="1" id="KW-0472">Membrane</keyword>
<dbReference type="PANTHER" id="PTHR35895">
    <property type="entry name" value="CHROMOSOME 16, WHOLE GENOME SHOTGUN SEQUENCE"/>
    <property type="match status" value="1"/>
</dbReference>
<keyword evidence="1" id="KW-0812">Transmembrane</keyword>
<accession>A0A8J8W7Y9</accession>
<dbReference type="Proteomes" id="UP000631181">
    <property type="component" value="Unassembled WGS sequence"/>
</dbReference>
<dbReference type="AlphaFoldDB" id="A0A8J8W7Y9"/>
<protein>
    <submittedName>
        <fullName evidence="2">Uncharacterized protein</fullName>
    </submittedName>
</protein>
<dbReference type="GO" id="GO:0000329">
    <property type="term" value="C:fungal-type vacuole membrane"/>
    <property type="evidence" value="ECO:0007669"/>
    <property type="project" value="InterPro"/>
</dbReference>
<evidence type="ECO:0000313" key="3">
    <source>
        <dbReference type="Proteomes" id="UP000631181"/>
    </source>
</evidence>
<dbReference type="InterPro" id="IPR022185">
    <property type="entry name" value="DUF3712"/>
</dbReference>
<feature type="transmembrane region" description="Helical" evidence="1">
    <location>
        <begin position="39"/>
        <end position="62"/>
    </location>
</feature>
<organism evidence="2 3">
    <name type="scientific">Penicillium ucsense</name>
    <dbReference type="NCBI Taxonomy" id="2839758"/>
    <lineage>
        <taxon>Eukaryota</taxon>
        <taxon>Fungi</taxon>
        <taxon>Dikarya</taxon>
        <taxon>Ascomycota</taxon>
        <taxon>Pezizomycotina</taxon>
        <taxon>Eurotiomycetes</taxon>
        <taxon>Eurotiomycetidae</taxon>
        <taxon>Eurotiales</taxon>
        <taxon>Aspergillaceae</taxon>
        <taxon>Penicillium</taxon>
    </lineage>
</organism>
<keyword evidence="1" id="KW-1133">Transmembrane helix</keyword>
<proteinExistence type="predicted"/>
<dbReference type="OrthoDB" id="10039566at2759"/>
<keyword evidence="3" id="KW-1185">Reference proteome</keyword>
<name>A0A8J8W7Y9_9EURO</name>
<sequence>MVKADIEDGSSSDGHETAKESTKRPSVWNRFGRHFKRWWWLYLVAICCLFLIIFLPIIYVGIPHFANDYINNHEFSYEGLAITNPGPHSFHVTQSSSLNLGAGLTSSGHLTAFNASLRLPATEQEFAVFPFPRIEFGHESTLNIDHDVDISCVECFSDLAVAAVTNENFGLLVTGHPDLKLGAFPTAHLDIHKLMQMKGFNTTGFLSSNGNLNITQLSLMSPMVNGFNVNATIAMRTAIGFTVEMGHVTFNLTLNGSKLGYLDVPNLNLEPDHTSAVVLGYIDESMLIREFIWGNEDGANVVLGFKGHGCDYNGVEIPYFAAAIKAIDASVTVNLLQYIGLLK</sequence>
<gene>
    <name evidence="2" type="ORF">PECM_004541</name>
</gene>
<reference evidence="2" key="1">
    <citation type="journal article" date="2020" name="Front. Microbiol.">
        <title>Gene regulatory networks of Penicillium echinulatum 2HH and Penicillium oxalicum 114-2 inferred by a computational biology approach.</title>
        <authorList>
            <person name="Lenz A.R."/>
            <person name="Galan-Vasquez E."/>
            <person name="Balbinot E."/>
            <person name="De Abreu F.P."/>
            <person name="De Oliveira N.S."/>
            <person name="Da Rosa L.O."/>
            <person name="De Avila E Silva S."/>
            <person name="Camassola M."/>
            <person name="Dillon A.J.P."/>
            <person name="Perez-Rueda E."/>
        </authorList>
    </citation>
    <scope>NUCLEOTIDE SEQUENCE</scope>
    <source>
        <strain evidence="2">S1M29</strain>
    </source>
</reference>
<dbReference type="InterPro" id="IPR046368">
    <property type="entry name" value="Tag1"/>
</dbReference>
<dbReference type="EMBL" id="WIWV01000003">
    <property type="protein sequence ID" value="KAF7719761.1"/>
    <property type="molecule type" value="Genomic_DNA"/>
</dbReference>
<comment type="caution">
    <text evidence="2">The sequence shown here is derived from an EMBL/GenBank/DDBJ whole genome shotgun (WGS) entry which is preliminary data.</text>
</comment>
<evidence type="ECO:0000313" key="2">
    <source>
        <dbReference type="EMBL" id="KAF7719761.1"/>
    </source>
</evidence>
<dbReference type="Pfam" id="PF12505">
    <property type="entry name" value="DUF3712"/>
    <property type="match status" value="1"/>
</dbReference>